<proteinExistence type="predicted"/>
<protein>
    <recommendedName>
        <fullName evidence="5">Ribbon-helix-helix protein CopG domain-containing protein</fullName>
    </recommendedName>
</protein>
<name>A0A6J5SGU2_9CAUD</name>
<dbReference type="EMBL" id="LR796948">
    <property type="protein sequence ID" value="CAB4177389.1"/>
    <property type="molecule type" value="Genomic_DNA"/>
</dbReference>
<evidence type="ECO:0000313" key="4">
    <source>
        <dbReference type="EMBL" id="CAB5227946.1"/>
    </source>
</evidence>
<dbReference type="EMBL" id="LR797391">
    <property type="protein sequence ID" value="CAB4213028.1"/>
    <property type="molecule type" value="Genomic_DNA"/>
</dbReference>
<evidence type="ECO:0000313" key="2">
    <source>
        <dbReference type="EMBL" id="CAB4199234.1"/>
    </source>
</evidence>
<accession>A0A6J5SGU2</accession>
<dbReference type="GO" id="GO:0006355">
    <property type="term" value="P:regulation of DNA-templated transcription"/>
    <property type="evidence" value="ECO:0007669"/>
    <property type="project" value="InterPro"/>
</dbReference>
<evidence type="ECO:0000313" key="3">
    <source>
        <dbReference type="EMBL" id="CAB4213028.1"/>
    </source>
</evidence>
<evidence type="ECO:0000313" key="1">
    <source>
        <dbReference type="EMBL" id="CAB4177389.1"/>
    </source>
</evidence>
<dbReference type="EMBL" id="LR797287">
    <property type="protein sequence ID" value="CAB4199234.1"/>
    <property type="molecule type" value="Genomic_DNA"/>
</dbReference>
<gene>
    <name evidence="2" type="ORF">UFOVP1331_30</name>
    <name evidence="3" type="ORF">UFOVP1442_45</name>
    <name evidence="4" type="ORF">UFOVP1535_6</name>
    <name evidence="1" type="ORF">UFOVP998_29</name>
</gene>
<dbReference type="EMBL" id="LR798380">
    <property type="protein sequence ID" value="CAB5227946.1"/>
    <property type="molecule type" value="Genomic_DNA"/>
</dbReference>
<evidence type="ECO:0008006" key="5">
    <source>
        <dbReference type="Google" id="ProtNLM"/>
    </source>
</evidence>
<sequence length="74" mass="8313">MKMLPAQVVIEERRRAGRPRRSDDVAPNADVHLTLPPEEYDAVDAIAKRERISIQQVIRRGLKRELKAAGAAPD</sequence>
<reference evidence="3" key="1">
    <citation type="submission" date="2020-05" db="EMBL/GenBank/DDBJ databases">
        <authorList>
            <person name="Chiriac C."/>
            <person name="Salcher M."/>
            <person name="Ghai R."/>
            <person name="Kavagutti S V."/>
        </authorList>
    </citation>
    <scope>NUCLEOTIDE SEQUENCE</scope>
</reference>
<organism evidence="3">
    <name type="scientific">uncultured Caudovirales phage</name>
    <dbReference type="NCBI Taxonomy" id="2100421"/>
    <lineage>
        <taxon>Viruses</taxon>
        <taxon>Duplodnaviria</taxon>
        <taxon>Heunggongvirae</taxon>
        <taxon>Uroviricota</taxon>
        <taxon>Caudoviricetes</taxon>
        <taxon>Peduoviridae</taxon>
        <taxon>Maltschvirus</taxon>
        <taxon>Maltschvirus maltsch</taxon>
    </lineage>
</organism>